<dbReference type="InterPro" id="IPR035952">
    <property type="entry name" value="Rhomboid-like_sf"/>
</dbReference>
<feature type="transmembrane region" description="Helical" evidence="6">
    <location>
        <begin position="25"/>
        <end position="43"/>
    </location>
</feature>
<feature type="transmembrane region" description="Helical" evidence="6">
    <location>
        <begin position="154"/>
        <end position="172"/>
    </location>
</feature>
<protein>
    <submittedName>
        <fullName evidence="8">Rhomboid family intramembrane serine protease</fullName>
    </submittedName>
</protein>
<name>A0ABX1J4V2_9PSEU</name>
<evidence type="ECO:0000256" key="5">
    <source>
        <dbReference type="SAM" id="MobiDB-lite"/>
    </source>
</evidence>
<evidence type="ECO:0000313" key="9">
    <source>
        <dbReference type="Proteomes" id="UP000715441"/>
    </source>
</evidence>
<comment type="caution">
    <text evidence="8">The sequence shown here is derived from an EMBL/GenBank/DDBJ whole genome shotgun (WGS) entry which is preliminary data.</text>
</comment>
<dbReference type="InterPro" id="IPR022764">
    <property type="entry name" value="Peptidase_S54_rhomboid_dom"/>
</dbReference>
<gene>
    <name evidence="8" type="ORF">HFP15_18245</name>
</gene>
<keyword evidence="2 6" id="KW-0812">Transmembrane</keyword>
<dbReference type="GO" id="GO:0008233">
    <property type="term" value="F:peptidase activity"/>
    <property type="evidence" value="ECO:0007669"/>
    <property type="project" value="UniProtKB-KW"/>
</dbReference>
<keyword evidence="3 6" id="KW-1133">Transmembrane helix</keyword>
<dbReference type="RefSeq" id="WP_168517148.1">
    <property type="nucleotide sequence ID" value="NZ_JAAXLS010000011.1"/>
</dbReference>
<feature type="region of interest" description="Disordered" evidence="5">
    <location>
        <begin position="204"/>
        <end position="224"/>
    </location>
</feature>
<feature type="transmembrane region" description="Helical" evidence="6">
    <location>
        <begin position="77"/>
        <end position="95"/>
    </location>
</feature>
<evidence type="ECO:0000256" key="2">
    <source>
        <dbReference type="ARBA" id="ARBA00022692"/>
    </source>
</evidence>
<evidence type="ECO:0000313" key="8">
    <source>
        <dbReference type="EMBL" id="NKQ54828.1"/>
    </source>
</evidence>
<feature type="transmembrane region" description="Helical" evidence="6">
    <location>
        <begin position="102"/>
        <end position="121"/>
    </location>
</feature>
<evidence type="ECO:0000256" key="6">
    <source>
        <dbReference type="SAM" id="Phobius"/>
    </source>
</evidence>
<dbReference type="PANTHER" id="PTHR43066">
    <property type="entry name" value="RHOMBOID-RELATED PROTEIN"/>
    <property type="match status" value="1"/>
</dbReference>
<dbReference type="Pfam" id="PF01694">
    <property type="entry name" value="Rhomboid"/>
    <property type="match status" value="1"/>
</dbReference>
<dbReference type="GO" id="GO:0006508">
    <property type="term" value="P:proteolysis"/>
    <property type="evidence" value="ECO:0007669"/>
    <property type="project" value="UniProtKB-KW"/>
</dbReference>
<evidence type="ECO:0000256" key="3">
    <source>
        <dbReference type="ARBA" id="ARBA00022989"/>
    </source>
</evidence>
<evidence type="ECO:0000256" key="1">
    <source>
        <dbReference type="ARBA" id="ARBA00004141"/>
    </source>
</evidence>
<keyword evidence="8" id="KW-0378">Hydrolase</keyword>
<comment type="subcellular location">
    <subcellularLocation>
        <location evidence="1">Membrane</location>
        <topology evidence="1">Multi-pass membrane protein</topology>
    </subcellularLocation>
</comment>
<sequence length="224" mass="23345">MSSLPTPPATHPDQSKRILPAQPKAAAVVVLSFTVLLYLVELVDSALHGRLNSEGVVPRTLSGLDGIIWAPMLHGSWAHLFGNTIPVLVFGFLAMATGLARWFAVTGLIWVVSGLGVWLTGDTGTSTIGASGLAFGWLAYLLVRGVFNRAFGQLVVAAVLLLLWGGTLWGLLPGNPGISWQAHVFGALGGILAAWLAARSDRAKAKKAAGNPGRRPGTAPDGDA</sequence>
<evidence type="ECO:0000259" key="7">
    <source>
        <dbReference type="Pfam" id="PF01694"/>
    </source>
</evidence>
<keyword evidence="9" id="KW-1185">Reference proteome</keyword>
<feature type="transmembrane region" description="Helical" evidence="6">
    <location>
        <begin position="178"/>
        <end position="198"/>
    </location>
</feature>
<keyword evidence="8" id="KW-0645">Protease</keyword>
<organism evidence="8 9">
    <name type="scientific">Amycolatopsis acididurans</name>
    <dbReference type="NCBI Taxonomy" id="2724524"/>
    <lineage>
        <taxon>Bacteria</taxon>
        <taxon>Bacillati</taxon>
        <taxon>Actinomycetota</taxon>
        <taxon>Actinomycetes</taxon>
        <taxon>Pseudonocardiales</taxon>
        <taxon>Pseudonocardiaceae</taxon>
        <taxon>Amycolatopsis</taxon>
    </lineage>
</organism>
<dbReference type="SUPFAM" id="SSF144091">
    <property type="entry name" value="Rhomboid-like"/>
    <property type="match status" value="1"/>
</dbReference>
<evidence type="ECO:0000256" key="4">
    <source>
        <dbReference type="ARBA" id="ARBA00023136"/>
    </source>
</evidence>
<dbReference type="EMBL" id="JAAXLS010000011">
    <property type="protein sequence ID" value="NKQ54828.1"/>
    <property type="molecule type" value="Genomic_DNA"/>
</dbReference>
<accession>A0ABX1J4V2</accession>
<keyword evidence="4 6" id="KW-0472">Membrane</keyword>
<feature type="domain" description="Peptidase S54 rhomboid" evidence="7">
    <location>
        <begin position="67"/>
        <end position="199"/>
    </location>
</feature>
<dbReference type="Proteomes" id="UP000715441">
    <property type="component" value="Unassembled WGS sequence"/>
</dbReference>
<reference evidence="8 9" key="1">
    <citation type="submission" date="2020-04" db="EMBL/GenBank/DDBJ databases">
        <title>Novel species.</title>
        <authorList>
            <person name="Teo W.F.A."/>
            <person name="Lipun K."/>
            <person name="Srisuk N."/>
            <person name="Duangmal K."/>
        </authorList>
    </citation>
    <scope>NUCLEOTIDE SEQUENCE [LARGE SCALE GENOMIC DNA]</scope>
    <source>
        <strain evidence="8 9">K13G38</strain>
    </source>
</reference>
<feature type="transmembrane region" description="Helical" evidence="6">
    <location>
        <begin position="127"/>
        <end position="147"/>
    </location>
</feature>
<proteinExistence type="predicted"/>
<dbReference type="Gene3D" id="1.20.1540.10">
    <property type="entry name" value="Rhomboid-like"/>
    <property type="match status" value="1"/>
</dbReference>